<comment type="subcellular location">
    <subcellularLocation>
        <location evidence="1">Membrane</location>
        <topology evidence="1">Multi-pass membrane protein</topology>
    </subcellularLocation>
</comment>
<feature type="transmembrane region" description="Helical" evidence="7">
    <location>
        <begin position="87"/>
        <end position="106"/>
    </location>
</feature>
<sequence length="301" mass="33500">MLQLFLILFFLVLGIVSRRWSFVPENASFYLNKFLIYVILPALALKYMPNIQLEKKLLLPVLTAWINFGVSWLLFGTLGRKLQWKRSLTGCLIIVAGLANTSFVGIPMVNALYGPEAVQLAFLIDQAGSFIIVSSVAIVVANIYGKGKKRKRDITKKILGFPPFIFFCFAILINMQGWKVPEFVLPVVDVLTAMLTPVALTAVGMQLNLRFSALSNRHLWMGLGYKLLLIPAIIFLLYRYLFGLDGLLFQVSVVETAMAPMITGSIIAISHDLEPKLASLLVGVGIPLSFLTVLGWYWIVG</sequence>
<keyword evidence="6 7" id="KW-0472">Membrane</keyword>
<keyword evidence="3" id="KW-1003">Cell membrane</keyword>
<dbReference type="PANTHER" id="PTHR36838:SF1">
    <property type="entry name" value="SLR1864 PROTEIN"/>
    <property type="match status" value="1"/>
</dbReference>
<evidence type="ECO:0000256" key="5">
    <source>
        <dbReference type="ARBA" id="ARBA00022989"/>
    </source>
</evidence>
<keyword evidence="2" id="KW-0813">Transport</keyword>
<name>A0ABS9BTD8_9BACT</name>
<evidence type="ECO:0000313" key="9">
    <source>
        <dbReference type="Proteomes" id="UP001201449"/>
    </source>
</evidence>
<feature type="transmembrane region" description="Helical" evidence="7">
    <location>
        <begin position="183"/>
        <end position="207"/>
    </location>
</feature>
<keyword evidence="4 7" id="KW-0812">Transmembrane</keyword>
<dbReference type="Pfam" id="PF03547">
    <property type="entry name" value="Mem_trans"/>
    <property type="match status" value="1"/>
</dbReference>
<reference evidence="8 9" key="1">
    <citation type="submission" date="2022-01" db="EMBL/GenBank/DDBJ databases">
        <title>Mariniradius saccharolyticus sp. nov., isolated from sediment of a river.</title>
        <authorList>
            <person name="Liu H."/>
        </authorList>
    </citation>
    <scope>NUCLEOTIDE SEQUENCE [LARGE SCALE GENOMIC DNA]</scope>
    <source>
        <strain evidence="8 9">RY-2</strain>
    </source>
</reference>
<evidence type="ECO:0000256" key="4">
    <source>
        <dbReference type="ARBA" id="ARBA00022692"/>
    </source>
</evidence>
<keyword evidence="5 7" id="KW-1133">Transmembrane helix</keyword>
<feature type="transmembrane region" description="Helical" evidence="7">
    <location>
        <begin position="247"/>
        <end position="270"/>
    </location>
</feature>
<gene>
    <name evidence="8" type="ORF">L0U89_04950</name>
</gene>
<dbReference type="RefSeq" id="WP_234860515.1">
    <property type="nucleotide sequence ID" value="NZ_JAKEVZ010000003.1"/>
</dbReference>
<feature type="transmembrane region" description="Helical" evidence="7">
    <location>
        <begin position="126"/>
        <end position="145"/>
    </location>
</feature>
<keyword evidence="9" id="KW-1185">Reference proteome</keyword>
<feature type="transmembrane region" description="Helical" evidence="7">
    <location>
        <begin position="57"/>
        <end position="75"/>
    </location>
</feature>
<evidence type="ECO:0000256" key="1">
    <source>
        <dbReference type="ARBA" id="ARBA00004141"/>
    </source>
</evidence>
<evidence type="ECO:0000256" key="6">
    <source>
        <dbReference type="ARBA" id="ARBA00023136"/>
    </source>
</evidence>
<comment type="caution">
    <text evidence="8">The sequence shown here is derived from an EMBL/GenBank/DDBJ whole genome shotgun (WGS) entry which is preliminary data.</text>
</comment>
<accession>A0ABS9BTD8</accession>
<evidence type="ECO:0000256" key="2">
    <source>
        <dbReference type="ARBA" id="ARBA00022448"/>
    </source>
</evidence>
<dbReference type="Proteomes" id="UP001201449">
    <property type="component" value="Unassembled WGS sequence"/>
</dbReference>
<organism evidence="8 9">
    <name type="scientific">Mariniradius sediminis</name>
    <dbReference type="NCBI Taxonomy" id="2909237"/>
    <lineage>
        <taxon>Bacteria</taxon>
        <taxon>Pseudomonadati</taxon>
        <taxon>Bacteroidota</taxon>
        <taxon>Cytophagia</taxon>
        <taxon>Cytophagales</taxon>
        <taxon>Cyclobacteriaceae</taxon>
        <taxon>Mariniradius</taxon>
    </lineage>
</organism>
<protein>
    <submittedName>
        <fullName evidence="8">AEC family transporter</fullName>
    </submittedName>
</protein>
<evidence type="ECO:0000256" key="3">
    <source>
        <dbReference type="ARBA" id="ARBA00022475"/>
    </source>
</evidence>
<feature type="transmembrane region" description="Helical" evidence="7">
    <location>
        <begin position="157"/>
        <end position="177"/>
    </location>
</feature>
<dbReference type="EMBL" id="JAKEVZ010000003">
    <property type="protein sequence ID" value="MCF1750411.1"/>
    <property type="molecule type" value="Genomic_DNA"/>
</dbReference>
<feature type="transmembrane region" description="Helical" evidence="7">
    <location>
        <begin position="277"/>
        <end position="299"/>
    </location>
</feature>
<evidence type="ECO:0000256" key="7">
    <source>
        <dbReference type="SAM" id="Phobius"/>
    </source>
</evidence>
<evidence type="ECO:0000313" key="8">
    <source>
        <dbReference type="EMBL" id="MCF1750411.1"/>
    </source>
</evidence>
<proteinExistence type="predicted"/>
<feature type="transmembrane region" description="Helical" evidence="7">
    <location>
        <begin position="219"/>
        <end position="241"/>
    </location>
</feature>
<dbReference type="PANTHER" id="PTHR36838">
    <property type="entry name" value="AUXIN EFFLUX CARRIER FAMILY PROTEIN"/>
    <property type="match status" value="1"/>
</dbReference>
<dbReference type="InterPro" id="IPR004776">
    <property type="entry name" value="Mem_transp_PIN-like"/>
</dbReference>